<dbReference type="AlphaFoldDB" id="A0A9Q2YW56"/>
<dbReference type="EMBL" id="LWIC01000002">
    <property type="protein sequence ID" value="ORM29590.1"/>
    <property type="molecule type" value="Genomic_DNA"/>
</dbReference>
<dbReference type="Proteomes" id="UP000738270">
    <property type="component" value="Unassembled WGS sequence"/>
</dbReference>
<dbReference type="Proteomes" id="UP000605618">
    <property type="component" value="Unassembled WGS sequence"/>
</dbReference>
<evidence type="ECO:0000313" key="12">
    <source>
        <dbReference type="EMBL" id="NKT77631.1"/>
    </source>
</evidence>
<dbReference type="GO" id="GO:0043093">
    <property type="term" value="P:FtsZ-dependent cytokinesis"/>
    <property type="evidence" value="ECO:0007669"/>
    <property type="project" value="UniProtKB-UniRule"/>
</dbReference>
<dbReference type="GeneID" id="57578429"/>
<dbReference type="RefSeq" id="WP_005512550.1">
    <property type="nucleotide sequence ID" value="NZ_AP024181.1"/>
</dbReference>
<evidence type="ECO:0000256" key="1">
    <source>
        <dbReference type="ARBA" id="ARBA00022490"/>
    </source>
</evidence>
<evidence type="ECO:0000313" key="14">
    <source>
        <dbReference type="EMBL" id="ORM29590.1"/>
    </source>
</evidence>
<reference evidence="14 15" key="1">
    <citation type="journal article" date="2016" name="Genome Biol. Evol.">
        <title>Pangenome and Phylogenomic Analysis of the Pathogenic Actinobacterium Rhodococcus equi.</title>
        <authorList>
            <person name="Anastasi E."/>
            <person name="MacArthur I."/>
            <person name="Scortti M."/>
            <person name="Alvarez S."/>
            <person name="Giguere S."/>
            <person name="Vazquez-Boland J.A."/>
        </authorList>
    </citation>
    <scope>NUCLEOTIDE SEQUENCE [LARGE SCALE GENOMIC DNA]</scope>
    <source>
        <strain evidence="14 15">PAM1271</strain>
    </source>
</reference>
<dbReference type="EMBL" id="WUXR01000001">
    <property type="protein sequence ID" value="MBM4564059.1"/>
    <property type="molecule type" value="Genomic_DNA"/>
</dbReference>
<feature type="region of interest" description="Disordered" evidence="7">
    <location>
        <begin position="21"/>
        <end position="83"/>
    </location>
</feature>
<keyword evidence="1 6" id="KW-0963">Cytoplasm</keyword>
<evidence type="ECO:0000256" key="3">
    <source>
        <dbReference type="ARBA" id="ARBA00023210"/>
    </source>
</evidence>
<dbReference type="Pfam" id="PF04472">
    <property type="entry name" value="SepF"/>
    <property type="match status" value="1"/>
</dbReference>
<dbReference type="InterPro" id="IPR038594">
    <property type="entry name" value="SepF-like_sf"/>
</dbReference>
<dbReference type="EMBL" id="WUYZ01000001">
    <property type="protein sequence ID" value="NKS25755.1"/>
    <property type="molecule type" value="Genomic_DNA"/>
</dbReference>
<sequence>MSSLHKFKAYFGMVPLEDFEDDYIDEPGQGRREYAEPGYASARRDDVDSDFDRYEPAPRPSHQRVESIAPRGVAPRPTRGSLAVDPRLDRVESRRSAVDESGPLSKITTLRPRDYGEARTIGERFRDGTPVIMDLVEMSNADAKRLVDFAAGLAFALRGSFDKVATKVFLLSPADIDVSAEERRRIAETGFYNQK</sequence>
<evidence type="ECO:0000313" key="9">
    <source>
        <dbReference type="EMBL" id="MBM4630231.1"/>
    </source>
</evidence>
<keyword evidence="3 6" id="KW-0717">Septation</keyword>
<dbReference type="InterPro" id="IPR007561">
    <property type="entry name" value="Cell_div_SepF/SepF-rel"/>
</dbReference>
<evidence type="ECO:0000313" key="11">
    <source>
        <dbReference type="EMBL" id="NKS25755.1"/>
    </source>
</evidence>
<keyword evidence="2 6" id="KW-0132">Cell division</keyword>
<evidence type="ECO:0000313" key="13">
    <source>
        <dbReference type="EMBL" id="NKW42828.1"/>
    </source>
</evidence>
<evidence type="ECO:0000313" key="15">
    <source>
        <dbReference type="Proteomes" id="UP000193518"/>
    </source>
</evidence>
<dbReference type="EMBL" id="WUXD01000097">
    <property type="protein sequence ID" value="MBM4630231.1"/>
    <property type="molecule type" value="Genomic_DNA"/>
</dbReference>
<name>A0A9Q2YW56_RHOHA</name>
<dbReference type="PANTHER" id="PTHR35798:SF1">
    <property type="entry name" value="CELL DIVISION PROTEIN SEPF"/>
    <property type="match status" value="1"/>
</dbReference>
<comment type="subunit">
    <text evidence="6">Homodimer. Interacts with FtsZ.</text>
</comment>
<dbReference type="Proteomes" id="UP000193518">
    <property type="component" value="Unassembled WGS sequence"/>
</dbReference>
<protein>
    <recommendedName>
        <fullName evidence="6">Cell division protein SepF</fullName>
    </recommendedName>
</protein>
<evidence type="ECO:0000256" key="6">
    <source>
        <dbReference type="HAMAP-Rule" id="MF_01197"/>
    </source>
</evidence>
<evidence type="ECO:0000256" key="7">
    <source>
        <dbReference type="SAM" id="MobiDB-lite"/>
    </source>
</evidence>
<comment type="similarity">
    <text evidence="6">Belongs to the SepF family.</text>
</comment>
<dbReference type="EMBL" id="WVDC01000005">
    <property type="protein sequence ID" value="NKW42828.1"/>
    <property type="molecule type" value="Genomic_DNA"/>
</dbReference>
<dbReference type="Proteomes" id="UP000608063">
    <property type="component" value="Unassembled WGS sequence"/>
</dbReference>
<gene>
    <name evidence="6 12" type="primary">sepF</name>
    <name evidence="14" type="ORF">A5N68_06795</name>
    <name evidence="8" type="ORF">GS441_00810</name>
    <name evidence="9" type="ORF">GS453_27020</name>
    <name evidence="11" type="ORF">GS505_07885</name>
    <name evidence="10" type="ORF">GS551_16125</name>
    <name evidence="12" type="ORF">GS882_05340</name>
    <name evidence="13" type="ORF">GS947_14700</name>
</gene>
<evidence type="ECO:0000256" key="5">
    <source>
        <dbReference type="ARBA" id="ARBA00044936"/>
    </source>
</evidence>
<evidence type="ECO:0000256" key="2">
    <source>
        <dbReference type="ARBA" id="ARBA00022618"/>
    </source>
</evidence>
<dbReference type="EMBL" id="WUYC01000004">
    <property type="protein sequence ID" value="MBM4715702.1"/>
    <property type="molecule type" value="Genomic_DNA"/>
</dbReference>
<dbReference type="Proteomes" id="UP000603463">
    <property type="component" value="Unassembled WGS sequence"/>
</dbReference>
<dbReference type="HAMAP" id="MF_01197">
    <property type="entry name" value="SepF"/>
    <property type="match status" value="1"/>
</dbReference>
<dbReference type="GO" id="GO:0000917">
    <property type="term" value="P:division septum assembly"/>
    <property type="evidence" value="ECO:0007669"/>
    <property type="project" value="UniProtKB-KW"/>
</dbReference>
<evidence type="ECO:0000313" key="16">
    <source>
        <dbReference type="Proteomes" id="UP000603463"/>
    </source>
</evidence>
<dbReference type="EMBL" id="WVBC01000002">
    <property type="protein sequence ID" value="NKT77631.1"/>
    <property type="molecule type" value="Genomic_DNA"/>
</dbReference>
<reference evidence="8" key="2">
    <citation type="submission" date="2019-11" db="EMBL/GenBank/DDBJ databases">
        <title>Spread of Macrolides and rifampicin resistant Rhodococcus equi in clinical isolates in the USA.</title>
        <authorList>
            <person name="Alvarez-Narvaez S."/>
            <person name="Huber L."/>
            <person name="Cohen N.D."/>
            <person name="Slovis N."/>
            <person name="Greiter M."/>
            <person name="Giguere S."/>
            <person name="Hart K."/>
        </authorList>
    </citation>
    <scope>NUCLEOTIDE SEQUENCE</scope>
    <source>
        <strain evidence="8">Lh_17</strain>
        <strain evidence="9">Lh_38</strain>
        <strain evidence="10">Lh_5</strain>
    </source>
</reference>
<organism evidence="12 16">
    <name type="scientific">Rhodococcus hoagii</name>
    <name type="common">Corynebacterium equii</name>
    <dbReference type="NCBI Taxonomy" id="43767"/>
    <lineage>
        <taxon>Bacteria</taxon>
        <taxon>Bacillati</taxon>
        <taxon>Actinomycetota</taxon>
        <taxon>Actinomycetes</taxon>
        <taxon>Mycobacteriales</taxon>
        <taxon>Nocardiaceae</taxon>
        <taxon>Prescottella</taxon>
    </lineage>
</organism>
<dbReference type="PANTHER" id="PTHR35798">
    <property type="entry name" value="CELL DIVISION PROTEIN SEPF"/>
    <property type="match status" value="1"/>
</dbReference>
<proteinExistence type="inferred from homology"/>
<comment type="subcellular location">
    <subcellularLocation>
        <location evidence="6">Cytoplasm</location>
    </subcellularLocation>
    <text evidence="6">Localizes to the division site, in a FtsZ-dependent manner.</text>
</comment>
<dbReference type="Proteomes" id="UP000808906">
    <property type="component" value="Unassembled WGS sequence"/>
</dbReference>
<dbReference type="Proteomes" id="UP000706122">
    <property type="component" value="Unassembled WGS sequence"/>
</dbReference>
<dbReference type="GO" id="GO:0005737">
    <property type="term" value="C:cytoplasm"/>
    <property type="evidence" value="ECO:0007669"/>
    <property type="project" value="UniProtKB-SubCell"/>
</dbReference>
<accession>A0A9Q2YW56</accession>
<evidence type="ECO:0000313" key="8">
    <source>
        <dbReference type="EMBL" id="MBM4564059.1"/>
    </source>
</evidence>
<evidence type="ECO:0000313" key="10">
    <source>
        <dbReference type="EMBL" id="MBM4715702.1"/>
    </source>
</evidence>
<reference evidence="12" key="3">
    <citation type="journal article" date="2020" name="Environ. Microbiol.">
        <title>The novel and transferable erm(51) gene confers Macrolides, Lincosamides, and Streptogramins B (MLSB) resistance to clonal Rhodococcus equi in the environment.</title>
        <authorList>
            <person name="Huber L."/>
            <person name="Giguere S."/>
            <person name="Slovis N.M."/>
            <person name="Alvarez-Narvaez S."/>
            <person name="Hart K.A."/>
            <person name="Greiter M."/>
            <person name="Morris E.R.A."/>
            <person name="Cohen N.D."/>
        </authorList>
    </citation>
    <scope>NUCLEOTIDE SEQUENCE</scope>
    <source>
        <strain evidence="12">Lh_116_1</strain>
        <strain evidence="11">Lh_141_1</strain>
        <strain evidence="13">Lh_16_1</strain>
    </source>
</reference>
<dbReference type="InterPro" id="IPR023052">
    <property type="entry name" value="Cell_div_SepF"/>
</dbReference>
<feature type="compositionally biased region" description="Basic and acidic residues" evidence="7">
    <location>
        <begin position="42"/>
        <end position="56"/>
    </location>
</feature>
<comment type="function">
    <text evidence="5 6">Cell division protein that is part of the divisome complex and is recruited early to the Z-ring. Probably stimulates Z-ring formation, perhaps through the cross-linking of FtsZ protofilaments. Its function overlaps with FtsA.</text>
</comment>
<keyword evidence="4 6" id="KW-0131">Cell cycle</keyword>
<dbReference type="Gene3D" id="3.30.110.150">
    <property type="entry name" value="SepF-like protein"/>
    <property type="match status" value="1"/>
</dbReference>
<comment type="caution">
    <text evidence="12">The sequence shown here is derived from an EMBL/GenBank/DDBJ whole genome shotgun (WGS) entry which is preliminary data.</text>
</comment>
<evidence type="ECO:0000256" key="4">
    <source>
        <dbReference type="ARBA" id="ARBA00023306"/>
    </source>
</evidence>
<dbReference type="FunFam" id="3.30.110.150:FF:000001">
    <property type="entry name" value="Cell division protein SepF"/>
    <property type="match status" value="1"/>
</dbReference>